<protein>
    <submittedName>
        <fullName evidence="3">Alpha/beta hydrolase</fullName>
    </submittedName>
</protein>
<accession>A0A939LRS9</accession>
<dbReference type="Pfam" id="PF00561">
    <property type="entry name" value="Abhydrolase_1"/>
    <property type="match status" value="1"/>
</dbReference>
<keyword evidence="1 3" id="KW-0378">Hydrolase</keyword>
<dbReference type="SUPFAM" id="SSF53474">
    <property type="entry name" value="alpha/beta-Hydrolases"/>
    <property type="match status" value="1"/>
</dbReference>
<dbReference type="RefSeq" id="WP_208057066.1">
    <property type="nucleotide sequence ID" value="NZ_JAGEMK010000012.1"/>
</dbReference>
<proteinExistence type="predicted"/>
<sequence>MTDASAVLVDGPWEHRLVAANGSRFHVAVGATTPGADDDAPWVILLHGFPQHWWAWRHQIPALARAGYRVAAMDLRGTGASDKPPQGYGLPTLARDVAGVIRSLGAQDAVVVGQGAGGALAWSMPALHPGVTRAVAALSAPHPLRMHSGTVARALLTTSAARRLAFAQLPWFPERQLTHRDLTTRLLGEWGAPGWLSAEEARVYREAAQVPFAAHSSMETLRWLVRSTPRMDGRRYLAALRAAPAVPVLQVHGTVDRCIPVRVARGGPGAPYRFETVVGAGHYLAEEAPEEVTALLLDWLADLP</sequence>
<dbReference type="Gene3D" id="3.40.50.1820">
    <property type="entry name" value="alpha/beta hydrolase"/>
    <property type="match status" value="1"/>
</dbReference>
<dbReference type="PRINTS" id="PR00412">
    <property type="entry name" value="EPOXHYDRLASE"/>
</dbReference>
<reference evidence="3" key="1">
    <citation type="submission" date="2021-03" db="EMBL/GenBank/DDBJ databases">
        <title>Actinotalea soli sp. nov., isolated from soil.</title>
        <authorList>
            <person name="Ping W."/>
            <person name="Zhang J."/>
        </authorList>
    </citation>
    <scope>NUCLEOTIDE SEQUENCE</scope>
    <source>
        <strain evidence="3">BY-33</strain>
    </source>
</reference>
<dbReference type="InterPro" id="IPR029058">
    <property type="entry name" value="AB_hydrolase_fold"/>
</dbReference>
<name>A0A939LRS9_9CELL</name>
<organism evidence="3 4">
    <name type="scientific">Actinotalea soli</name>
    <dbReference type="NCBI Taxonomy" id="2819234"/>
    <lineage>
        <taxon>Bacteria</taxon>
        <taxon>Bacillati</taxon>
        <taxon>Actinomycetota</taxon>
        <taxon>Actinomycetes</taxon>
        <taxon>Micrococcales</taxon>
        <taxon>Cellulomonadaceae</taxon>
        <taxon>Actinotalea</taxon>
    </lineage>
</organism>
<evidence type="ECO:0000313" key="3">
    <source>
        <dbReference type="EMBL" id="MBO1753376.1"/>
    </source>
</evidence>
<dbReference type="Proteomes" id="UP000664209">
    <property type="component" value="Unassembled WGS sequence"/>
</dbReference>
<evidence type="ECO:0000256" key="1">
    <source>
        <dbReference type="ARBA" id="ARBA00022801"/>
    </source>
</evidence>
<comment type="caution">
    <text evidence="3">The sequence shown here is derived from an EMBL/GenBank/DDBJ whole genome shotgun (WGS) entry which is preliminary data.</text>
</comment>
<dbReference type="AlphaFoldDB" id="A0A939LRS9"/>
<dbReference type="PANTHER" id="PTHR43329">
    <property type="entry name" value="EPOXIDE HYDROLASE"/>
    <property type="match status" value="1"/>
</dbReference>
<feature type="domain" description="AB hydrolase-1" evidence="2">
    <location>
        <begin position="41"/>
        <end position="289"/>
    </location>
</feature>
<evidence type="ECO:0000313" key="4">
    <source>
        <dbReference type="Proteomes" id="UP000664209"/>
    </source>
</evidence>
<dbReference type="InterPro" id="IPR000073">
    <property type="entry name" value="AB_hydrolase_1"/>
</dbReference>
<dbReference type="GO" id="GO:0016787">
    <property type="term" value="F:hydrolase activity"/>
    <property type="evidence" value="ECO:0007669"/>
    <property type="project" value="UniProtKB-KW"/>
</dbReference>
<evidence type="ECO:0000259" key="2">
    <source>
        <dbReference type="Pfam" id="PF00561"/>
    </source>
</evidence>
<keyword evidence="4" id="KW-1185">Reference proteome</keyword>
<dbReference type="EMBL" id="JAGEMK010000012">
    <property type="protein sequence ID" value="MBO1753376.1"/>
    <property type="molecule type" value="Genomic_DNA"/>
</dbReference>
<gene>
    <name evidence="3" type="ORF">J4G33_16320</name>
</gene>
<dbReference type="InterPro" id="IPR000639">
    <property type="entry name" value="Epox_hydrolase-like"/>
</dbReference>